<dbReference type="AlphaFoldDB" id="A0A645AEP8"/>
<dbReference type="EMBL" id="VSSQ01013415">
    <property type="protein sequence ID" value="MPM51436.1"/>
    <property type="molecule type" value="Genomic_DNA"/>
</dbReference>
<evidence type="ECO:0000313" key="1">
    <source>
        <dbReference type="EMBL" id="MPM51436.1"/>
    </source>
</evidence>
<reference evidence="1" key="1">
    <citation type="submission" date="2019-08" db="EMBL/GenBank/DDBJ databases">
        <authorList>
            <person name="Kucharzyk K."/>
            <person name="Murdoch R.W."/>
            <person name="Higgins S."/>
            <person name="Loffler F."/>
        </authorList>
    </citation>
    <scope>NUCLEOTIDE SEQUENCE</scope>
</reference>
<name>A0A645AEP8_9ZZZZ</name>
<organism evidence="1">
    <name type="scientific">bioreactor metagenome</name>
    <dbReference type="NCBI Taxonomy" id="1076179"/>
    <lineage>
        <taxon>unclassified sequences</taxon>
        <taxon>metagenomes</taxon>
        <taxon>ecological metagenomes</taxon>
    </lineage>
</organism>
<sequence length="92" mass="9915">MVKAYLVLVAGEVQLPVILQLGILVHQALGALQGLQAELHLRHGGHRLVLLVEYAGAGDQQKVVSLVPRVSVHKFVKGQLVAVALFNNVDHL</sequence>
<accession>A0A645AEP8</accession>
<proteinExistence type="predicted"/>
<comment type="caution">
    <text evidence="1">The sequence shown here is derived from an EMBL/GenBank/DDBJ whole genome shotgun (WGS) entry which is preliminary data.</text>
</comment>
<protein>
    <submittedName>
        <fullName evidence="1">Uncharacterized protein</fullName>
    </submittedName>
</protein>
<gene>
    <name evidence="1" type="ORF">SDC9_98185</name>
</gene>